<reference evidence="1 2" key="1">
    <citation type="journal article" date="2021" name="Sci. Rep.">
        <title>The distribution of antibiotic resistance genes in chicken gut microbiota commensals.</title>
        <authorList>
            <person name="Juricova H."/>
            <person name="Matiasovicova J."/>
            <person name="Kubasova T."/>
            <person name="Cejkova D."/>
            <person name="Rychlik I."/>
        </authorList>
    </citation>
    <scope>NUCLEOTIDE SEQUENCE [LARGE SCALE GENOMIC DNA]</scope>
    <source>
        <strain evidence="1 2">An829</strain>
    </source>
</reference>
<sequence length="54" mass="5947">DGVTLNRAENATLKNVKVITTKGGDNLKMMGVTNITVVDKKYEKIGNKAESYKF</sequence>
<protein>
    <submittedName>
        <fullName evidence="1">Glycoside hydrolase family 28 protein</fullName>
    </submittedName>
</protein>
<comment type="caution">
    <text evidence="1">The sequence shown here is derived from an EMBL/GenBank/DDBJ whole genome shotgun (WGS) entry which is preliminary data.</text>
</comment>
<dbReference type="GO" id="GO:0016787">
    <property type="term" value="F:hydrolase activity"/>
    <property type="evidence" value="ECO:0007669"/>
    <property type="project" value="UniProtKB-KW"/>
</dbReference>
<evidence type="ECO:0000313" key="2">
    <source>
        <dbReference type="Proteomes" id="UP000715095"/>
    </source>
</evidence>
<gene>
    <name evidence="1" type="ORF">H6A60_13440</name>
</gene>
<name>A0ABS2DVX4_9BURK</name>
<evidence type="ECO:0000313" key="1">
    <source>
        <dbReference type="EMBL" id="MBM6705468.1"/>
    </source>
</evidence>
<dbReference type="EMBL" id="JACJJC010000564">
    <property type="protein sequence ID" value="MBM6705468.1"/>
    <property type="molecule type" value="Genomic_DNA"/>
</dbReference>
<feature type="non-terminal residue" evidence="1">
    <location>
        <position position="1"/>
    </location>
</feature>
<keyword evidence="2" id="KW-1185">Reference proteome</keyword>
<proteinExistence type="predicted"/>
<organism evidence="1 2">
    <name type="scientific">Sutterella massiliensis</name>
    <dbReference type="NCBI Taxonomy" id="1816689"/>
    <lineage>
        <taxon>Bacteria</taxon>
        <taxon>Pseudomonadati</taxon>
        <taxon>Pseudomonadota</taxon>
        <taxon>Betaproteobacteria</taxon>
        <taxon>Burkholderiales</taxon>
        <taxon>Sutterellaceae</taxon>
        <taxon>Sutterella</taxon>
    </lineage>
</organism>
<keyword evidence="1" id="KW-0378">Hydrolase</keyword>
<dbReference type="Proteomes" id="UP000715095">
    <property type="component" value="Unassembled WGS sequence"/>
</dbReference>
<accession>A0ABS2DVX4</accession>